<evidence type="ECO:0000313" key="2">
    <source>
        <dbReference type="Proteomes" id="UP000240429"/>
    </source>
</evidence>
<dbReference type="Proteomes" id="UP000240429">
    <property type="component" value="Unassembled WGS sequence"/>
</dbReference>
<evidence type="ECO:0000313" key="1">
    <source>
        <dbReference type="EMBL" id="PSM41106.1"/>
    </source>
</evidence>
<proteinExistence type="predicted"/>
<name>A0A2P8Q4C0_9ACTN</name>
<keyword evidence="2" id="KW-1185">Reference proteome</keyword>
<gene>
    <name evidence="1" type="ORF">C6Y14_22875</name>
</gene>
<comment type="caution">
    <text evidence="1">The sequence shown here is derived from an EMBL/GenBank/DDBJ whole genome shotgun (WGS) entry which is preliminary data.</text>
</comment>
<accession>A0A2P8Q4C0</accession>
<protein>
    <submittedName>
        <fullName evidence="1">Uncharacterized protein</fullName>
    </submittedName>
</protein>
<dbReference type="AlphaFoldDB" id="A0A2P8Q4C0"/>
<dbReference type="OrthoDB" id="4222026at2"/>
<reference evidence="1 2" key="1">
    <citation type="submission" date="2018-03" db="EMBL/GenBank/DDBJ databases">
        <title>Streptomyces dioscori sp. nov., a novel endophytic actinobacterium isolated from bulbil of Dioscorea bulbifera L.</title>
        <authorList>
            <person name="Zhikuan W."/>
        </authorList>
    </citation>
    <scope>NUCLEOTIDE SEQUENCE [LARGE SCALE GENOMIC DNA]</scope>
    <source>
        <strain evidence="1 2">A217</strain>
    </source>
</reference>
<sequence>MVVTQEALEDVGGGVRAGQWRLVAAQTRHLVQSCLYVRGLAYGGEPYLYEDGGAVDPCARVPDDVRVEGLRFVHEANALAADPTGAEEWLGRLRDWVAVAQRELGLNAELPELRSPNGMFGGLRLVRGWQEAVDELGLPALLPSEWIKPL</sequence>
<organism evidence="1 2">
    <name type="scientific">Streptomyces dioscori</name>
    <dbReference type="NCBI Taxonomy" id="2109333"/>
    <lineage>
        <taxon>Bacteria</taxon>
        <taxon>Bacillati</taxon>
        <taxon>Actinomycetota</taxon>
        <taxon>Actinomycetes</taxon>
        <taxon>Kitasatosporales</taxon>
        <taxon>Streptomycetaceae</taxon>
        <taxon>Streptomyces</taxon>
        <taxon>Streptomyces aurantiacus group</taxon>
    </lineage>
</organism>
<dbReference type="EMBL" id="PYBJ01000016">
    <property type="protein sequence ID" value="PSM41106.1"/>
    <property type="molecule type" value="Genomic_DNA"/>
</dbReference>